<comment type="similarity">
    <text evidence="1">Belongs to the peptidase S33 family.</text>
</comment>
<sequence>MRRAAVGGVVGLACAVLTLGSTTPGMAVPATAVASPPVSAVDWRPCPAYSDEVIAGLGATGEQIPRFRAQLKRLECGTISVPLDYRRPAGRKISIAVTRLGAVDPGHRLGALAMAPGGPGGSGYLDPIRMTLRNKEIARLNDRYDLIGFDPRGVNYSTKTSCEGAPPPHVGPGPLTKASAKRIYEAMAADNTACGRSDPAFLGQLTTANVARDLDRVRAALGERRLNILGFSWGTWLGAVYRSLFPGRTGRVFLDSPAPPYTSFAEHDEGVAEATERNFARMAAWLARYDTTYGLGTTAQQVRAAVLKLRHDYDAAPKTFTDLKATIDGASIAQLAGKTSPEWPQAGRALAELRGATGSQAPPTVKEIFGAEPAPPVPGAPEMTNMTMNRATICNEDQSRLGFSAAWAVYQKRLEREPVTAFYFGAGCAGWPLPAQQTRVHRTGGSLVLSGHRYDTMSAYKWTLQTQAAIGGKVYTVDDDVHVSATRVPECAVDVVAYFTTGRIDNGCDGEPVPTP</sequence>
<dbReference type="InterPro" id="IPR051601">
    <property type="entry name" value="Serine_prot/Carboxylest_S33"/>
</dbReference>
<dbReference type="GO" id="GO:0016787">
    <property type="term" value="F:hydrolase activity"/>
    <property type="evidence" value="ECO:0007669"/>
    <property type="project" value="UniProtKB-KW"/>
</dbReference>
<dbReference type="Proteomes" id="UP001165135">
    <property type="component" value="Unassembled WGS sequence"/>
</dbReference>
<dbReference type="Gene3D" id="3.40.50.1820">
    <property type="entry name" value="alpha/beta hydrolase"/>
    <property type="match status" value="1"/>
</dbReference>
<evidence type="ECO:0000313" key="7">
    <source>
        <dbReference type="EMBL" id="GLY74938.1"/>
    </source>
</evidence>
<reference evidence="7" key="1">
    <citation type="submission" date="2023-03" db="EMBL/GenBank/DDBJ databases">
        <title>Actinoallomurus iriomotensis NBRC 103681.</title>
        <authorList>
            <person name="Ichikawa N."/>
            <person name="Sato H."/>
            <person name="Tonouchi N."/>
        </authorList>
    </citation>
    <scope>NUCLEOTIDE SEQUENCE</scope>
    <source>
        <strain evidence="7">NBRC 103681</strain>
    </source>
</reference>
<protein>
    <submittedName>
        <fullName evidence="7">Alpha/beta hydrolase</fullName>
    </submittedName>
</protein>
<evidence type="ECO:0000256" key="1">
    <source>
        <dbReference type="ARBA" id="ARBA00010088"/>
    </source>
</evidence>
<dbReference type="EMBL" id="BSTJ01000003">
    <property type="protein sequence ID" value="GLY74938.1"/>
    <property type="molecule type" value="Genomic_DNA"/>
</dbReference>
<proteinExistence type="inferred from homology"/>
<evidence type="ECO:0000256" key="2">
    <source>
        <dbReference type="ARBA" id="ARBA00022729"/>
    </source>
</evidence>
<dbReference type="PANTHER" id="PTHR43248">
    <property type="entry name" value="2-SUCCINYL-6-HYDROXY-2,4-CYCLOHEXADIENE-1-CARBOXYLATE SYNTHASE"/>
    <property type="match status" value="1"/>
</dbReference>
<dbReference type="Pfam" id="PF00561">
    <property type="entry name" value="Abhydrolase_1"/>
    <property type="match status" value="1"/>
</dbReference>
<dbReference type="SUPFAM" id="SSF53474">
    <property type="entry name" value="alpha/beta-Hydrolases"/>
    <property type="match status" value="1"/>
</dbReference>
<evidence type="ECO:0000259" key="5">
    <source>
        <dbReference type="Pfam" id="PF00561"/>
    </source>
</evidence>
<name>A0A9W6RFQ2_9ACTN</name>
<organism evidence="7 8">
    <name type="scientific">Actinoallomurus iriomotensis</name>
    <dbReference type="NCBI Taxonomy" id="478107"/>
    <lineage>
        <taxon>Bacteria</taxon>
        <taxon>Bacillati</taxon>
        <taxon>Actinomycetota</taxon>
        <taxon>Actinomycetes</taxon>
        <taxon>Streptosporangiales</taxon>
        <taxon>Thermomonosporaceae</taxon>
        <taxon>Actinoallomurus</taxon>
    </lineage>
</organism>
<dbReference type="Pfam" id="PF08386">
    <property type="entry name" value="Abhydrolase_4"/>
    <property type="match status" value="1"/>
</dbReference>
<gene>
    <name evidence="7" type="ORF">Airi01_032050</name>
</gene>
<evidence type="ECO:0000256" key="3">
    <source>
        <dbReference type="ARBA" id="ARBA00022801"/>
    </source>
</evidence>
<accession>A0A9W6RFQ2</accession>
<dbReference type="AlphaFoldDB" id="A0A9W6RFQ2"/>
<keyword evidence="3 7" id="KW-0378">Hydrolase</keyword>
<feature type="domain" description="AB hydrolase-1" evidence="5">
    <location>
        <begin position="115"/>
        <end position="289"/>
    </location>
</feature>
<dbReference type="InterPro" id="IPR029058">
    <property type="entry name" value="AB_hydrolase_fold"/>
</dbReference>
<comment type="caution">
    <text evidence="7">The sequence shown here is derived from an EMBL/GenBank/DDBJ whole genome shotgun (WGS) entry which is preliminary data.</text>
</comment>
<dbReference type="RefSeq" id="WP_285621239.1">
    <property type="nucleotide sequence ID" value="NZ_BSTJ01000003.1"/>
</dbReference>
<evidence type="ECO:0000313" key="8">
    <source>
        <dbReference type="Proteomes" id="UP001165135"/>
    </source>
</evidence>
<feature type="signal peptide" evidence="4">
    <location>
        <begin position="1"/>
        <end position="27"/>
    </location>
</feature>
<feature type="chain" id="PRO_5040793802" evidence="4">
    <location>
        <begin position="28"/>
        <end position="516"/>
    </location>
</feature>
<dbReference type="PANTHER" id="PTHR43248:SF29">
    <property type="entry name" value="TRIPEPTIDYL AMINOPEPTIDASE"/>
    <property type="match status" value="1"/>
</dbReference>
<evidence type="ECO:0000256" key="4">
    <source>
        <dbReference type="SAM" id="SignalP"/>
    </source>
</evidence>
<dbReference type="InterPro" id="IPR013595">
    <property type="entry name" value="Pept_S33_TAP-like_C"/>
</dbReference>
<dbReference type="InterPro" id="IPR000073">
    <property type="entry name" value="AB_hydrolase_1"/>
</dbReference>
<feature type="domain" description="Peptidase S33 tripeptidyl aminopeptidase-like C-terminal" evidence="6">
    <location>
        <begin position="427"/>
        <end position="506"/>
    </location>
</feature>
<evidence type="ECO:0000259" key="6">
    <source>
        <dbReference type="Pfam" id="PF08386"/>
    </source>
</evidence>
<keyword evidence="2 4" id="KW-0732">Signal</keyword>